<dbReference type="EMBL" id="BMKA01000002">
    <property type="protein sequence ID" value="GGA12526.1"/>
    <property type="molecule type" value="Genomic_DNA"/>
</dbReference>
<keyword evidence="8" id="KW-1185">Reference proteome</keyword>
<evidence type="ECO:0000256" key="3">
    <source>
        <dbReference type="ARBA" id="ARBA00022898"/>
    </source>
</evidence>
<comment type="caution">
    <text evidence="7">The sequence shown here is derived from an EMBL/GenBank/DDBJ whole genome shotgun (WGS) entry which is preliminary data.</text>
</comment>
<evidence type="ECO:0000256" key="2">
    <source>
        <dbReference type="ARBA" id="ARBA00009236"/>
    </source>
</evidence>
<comment type="cofactor">
    <cofactor evidence="1 5">
        <name>pyridoxal 5'-phosphate</name>
        <dbReference type="ChEBI" id="CHEBI:597326"/>
    </cofactor>
</comment>
<dbReference type="PANTHER" id="PTHR21152:SF40">
    <property type="entry name" value="ALANINE--GLYOXYLATE AMINOTRANSFERASE"/>
    <property type="match status" value="1"/>
</dbReference>
<proteinExistence type="inferred from homology"/>
<protein>
    <submittedName>
        <fullName evidence="7">Septum site-determining protein</fullName>
    </submittedName>
</protein>
<dbReference type="SUPFAM" id="SSF53383">
    <property type="entry name" value="PLP-dependent transferases"/>
    <property type="match status" value="1"/>
</dbReference>
<reference evidence="7" key="1">
    <citation type="journal article" date="2014" name="Int. J. Syst. Evol. Microbiol.">
        <title>Complete genome sequence of Corynebacterium casei LMG S-19264T (=DSM 44701T), isolated from a smear-ripened cheese.</title>
        <authorList>
            <consortium name="US DOE Joint Genome Institute (JGI-PGF)"/>
            <person name="Walter F."/>
            <person name="Albersmeier A."/>
            <person name="Kalinowski J."/>
            <person name="Ruckert C."/>
        </authorList>
    </citation>
    <scope>NUCLEOTIDE SEQUENCE</scope>
    <source>
        <strain evidence="7">CGMCC 1.15880</strain>
    </source>
</reference>
<dbReference type="InterPro" id="IPR015421">
    <property type="entry name" value="PyrdxlP-dep_Trfase_major"/>
</dbReference>
<evidence type="ECO:0000313" key="7">
    <source>
        <dbReference type="EMBL" id="GGA12526.1"/>
    </source>
</evidence>
<evidence type="ECO:0000259" key="6">
    <source>
        <dbReference type="Pfam" id="PF00266"/>
    </source>
</evidence>
<feature type="binding site" evidence="4">
    <location>
        <position position="351"/>
    </location>
    <ligand>
        <name>substrate</name>
    </ligand>
</feature>
<dbReference type="GO" id="GO:0019265">
    <property type="term" value="P:glycine biosynthetic process, by transamination of glyoxylate"/>
    <property type="evidence" value="ECO:0007669"/>
    <property type="project" value="TreeGrafter"/>
</dbReference>
<dbReference type="Gene3D" id="3.90.1150.10">
    <property type="entry name" value="Aspartate Aminotransferase, domain 1"/>
    <property type="match status" value="1"/>
</dbReference>
<evidence type="ECO:0000256" key="1">
    <source>
        <dbReference type="ARBA" id="ARBA00001933"/>
    </source>
</evidence>
<evidence type="ECO:0000313" key="8">
    <source>
        <dbReference type="Proteomes" id="UP000628017"/>
    </source>
</evidence>
<dbReference type="Pfam" id="PF00266">
    <property type="entry name" value="Aminotran_5"/>
    <property type="match status" value="1"/>
</dbReference>
<evidence type="ECO:0000256" key="4">
    <source>
        <dbReference type="PIRSR" id="PIRSR000524-1"/>
    </source>
</evidence>
<dbReference type="PIRSF" id="PIRSF000524">
    <property type="entry name" value="SPT"/>
    <property type="match status" value="1"/>
</dbReference>
<dbReference type="InterPro" id="IPR024169">
    <property type="entry name" value="SP_NH2Trfase/AEP_transaminase"/>
</dbReference>
<comment type="similarity">
    <text evidence="2">Belongs to the class-V pyridoxal-phosphate-dependent aminotransferase family.</text>
</comment>
<feature type="domain" description="Aminotransferase class V" evidence="6">
    <location>
        <begin position="69"/>
        <end position="329"/>
    </location>
</feature>
<feature type="modified residue" description="N6-(pyridoxal phosphate)lysine" evidence="5">
    <location>
        <position position="198"/>
    </location>
</feature>
<dbReference type="InterPro" id="IPR015424">
    <property type="entry name" value="PyrdxlP-dep_Trfase"/>
</dbReference>
<dbReference type="Gene3D" id="3.40.640.10">
    <property type="entry name" value="Type I PLP-dependent aspartate aminotransferase-like (Major domain)"/>
    <property type="match status" value="1"/>
</dbReference>
<gene>
    <name evidence="7" type="ORF">GCM10011498_10500</name>
</gene>
<dbReference type="Proteomes" id="UP000628017">
    <property type="component" value="Unassembled WGS sequence"/>
</dbReference>
<dbReference type="PANTHER" id="PTHR21152">
    <property type="entry name" value="AMINOTRANSFERASE CLASS V"/>
    <property type="match status" value="1"/>
</dbReference>
<dbReference type="RefSeq" id="WP_188671698.1">
    <property type="nucleotide sequence ID" value="NZ_BMKA01000002.1"/>
</dbReference>
<keyword evidence="3 5" id="KW-0663">Pyridoxal phosphate</keyword>
<dbReference type="InterPro" id="IPR015422">
    <property type="entry name" value="PyrdxlP-dep_Trfase_small"/>
</dbReference>
<organism evidence="7 8">
    <name type="scientific">Neptunicoccus cionae</name>
    <dbReference type="NCBI Taxonomy" id="2035344"/>
    <lineage>
        <taxon>Bacteria</taxon>
        <taxon>Pseudomonadati</taxon>
        <taxon>Pseudomonadota</taxon>
        <taxon>Alphaproteobacteria</taxon>
        <taxon>Rhodobacterales</taxon>
        <taxon>Paracoccaceae</taxon>
        <taxon>Neptunicoccus</taxon>
    </lineage>
</organism>
<dbReference type="GO" id="GO:0004760">
    <property type="term" value="F:L-serine-pyruvate transaminase activity"/>
    <property type="evidence" value="ECO:0007669"/>
    <property type="project" value="TreeGrafter"/>
</dbReference>
<name>A0A916VNP5_9RHOB</name>
<accession>A0A916VNP5</accession>
<dbReference type="AlphaFoldDB" id="A0A916VNP5"/>
<dbReference type="InterPro" id="IPR000192">
    <property type="entry name" value="Aminotrans_V_dom"/>
</dbReference>
<dbReference type="GO" id="GO:0008453">
    <property type="term" value="F:alanine-glyoxylate transaminase activity"/>
    <property type="evidence" value="ECO:0007669"/>
    <property type="project" value="TreeGrafter"/>
</dbReference>
<reference evidence="7" key="2">
    <citation type="submission" date="2020-09" db="EMBL/GenBank/DDBJ databases">
        <authorList>
            <person name="Sun Q."/>
            <person name="Zhou Y."/>
        </authorList>
    </citation>
    <scope>NUCLEOTIDE SEQUENCE</scope>
    <source>
        <strain evidence="7">CGMCC 1.15880</strain>
    </source>
</reference>
<evidence type="ECO:0000256" key="5">
    <source>
        <dbReference type="PIRSR" id="PIRSR000524-50"/>
    </source>
</evidence>
<sequence length="398" mass="43287">MSLNFGRTQLSIPGPSVIPDRVLNAMHRPSPNIYEGELIDMTASLYPDLKTVAQTSHNAAIYIANGHGAWEAALANSCSRGDKILVLVTGRFGQGWADTAKGMGIEVETLDFGMQDDADPQKLCERLKADRAHEIKGVFTVQTDTASSVQNNIPALRKAIDEARHPALFYVDCIASLGCDRHEMDAWGVDIMVTGCQKGLMTPAGMSFVFYNDKAAAVQSKADLVTNYWDWHPRANPERFYQQFGGTAPTHHLFGLREALDMLVKEEGIKQAWARHETCARAVWAAVESWNCLRLNISDPAKRSHAVTTVRSDGDECGRLRHWCEHQGGLTLGIGLGFAEKGEPGWDSVLRIAHMGHLNPVMLMGALGTMDTGLKALGIPHGSGALDAASAVLAQHHA</sequence>